<protein>
    <submittedName>
        <fullName evidence="1">Uncharacterized protein</fullName>
    </submittedName>
</protein>
<keyword evidence="2" id="KW-1185">Reference proteome</keyword>
<accession>A0AAD6SLF9</accession>
<name>A0AAD6SLF9_9AGAR</name>
<dbReference type="PANTHER" id="PTHR43851:SF3">
    <property type="entry name" value="COENZYME Q8"/>
    <property type="match status" value="1"/>
</dbReference>
<dbReference type="PANTHER" id="PTHR43851">
    <property type="match status" value="1"/>
</dbReference>
<evidence type="ECO:0000313" key="2">
    <source>
        <dbReference type="Proteomes" id="UP001218188"/>
    </source>
</evidence>
<comment type="caution">
    <text evidence="1">The sequence shown here is derived from an EMBL/GenBank/DDBJ whole genome shotgun (WGS) entry which is preliminary data.</text>
</comment>
<sequence>MSYIDDGRPLSTQGLLGVLFLETRQKVFRYRLALVDFGATRVYSKEFIDGWLRLLDAAATDDRDAKCLPPTSPPRDSIQAPFAFGPGSTWAGITAEIRAQISVMLRVKLTPPPRETYSSNAPWPVYVHVYIVYILALRYEGPLHGHDLLQTRREPCQKDREPILLATLISRSWVEDTSAT</sequence>
<reference evidence="1" key="1">
    <citation type="submission" date="2023-03" db="EMBL/GenBank/DDBJ databases">
        <title>Massive genome expansion in bonnet fungi (Mycena s.s.) driven by repeated elements and novel gene families across ecological guilds.</title>
        <authorList>
            <consortium name="Lawrence Berkeley National Laboratory"/>
            <person name="Harder C.B."/>
            <person name="Miyauchi S."/>
            <person name="Viragh M."/>
            <person name="Kuo A."/>
            <person name="Thoen E."/>
            <person name="Andreopoulos B."/>
            <person name="Lu D."/>
            <person name="Skrede I."/>
            <person name="Drula E."/>
            <person name="Henrissat B."/>
            <person name="Morin E."/>
            <person name="Kohler A."/>
            <person name="Barry K."/>
            <person name="LaButti K."/>
            <person name="Morin E."/>
            <person name="Salamov A."/>
            <person name="Lipzen A."/>
            <person name="Mereny Z."/>
            <person name="Hegedus B."/>
            <person name="Baldrian P."/>
            <person name="Stursova M."/>
            <person name="Weitz H."/>
            <person name="Taylor A."/>
            <person name="Grigoriev I.V."/>
            <person name="Nagy L.G."/>
            <person name="Martin F."/>
            <person name="Kauserud H."/>
        </authorList>
    </citation>
    <scope>NUCLEOTIDE SEQUENCE</scope>
    <source>
        <strain evidence="1">CBHHK200</strain>
    </source>
</reference>
<dbReference type="AlphaFoldDB" id="A0AAD6SLF9"/>
<dbReference type="InterPro" id="IPR051409">
    <property type="entry name" value="Atypical_kinase_ADCK"/>
</dbReference>
<dbReference type="GO" id="GO:0006744">
    <property type="term" value="P:ubiquinone biosynthetic process"/>
    <property type="evidence" value="ECO:0007669"/>
    <property type="project" value="TreeGrafter"/>
</dbReference>
<dbReference type="EMBL" id="JARJCM010000094">
    <property type="protein sequence ID" value="KAJ7030106.1"/>
    <property type="molecule type" value="Genomic_DNA"/>
</dbReference>
<proteinExistence type="predicted"/>
<dbReference type="Proteomes" id="UP001218188">
    <property type="component" value="Unassembled WGS sequence"/>
</dbReference>
<evidence type="ECO:0000313" key="1">
    <source>
        <dbReference type="EMBL" id="KAJ7030106.1"/>
    </source>
</evidence>
<gene>
    <name evidence="1" type="ORF">C8F04DRAFT_1368094</name>
</gene>
<organism evidence="1 2">
    <name type="scientific">Mycena alexandri</name>
    <dbReference type="NCBI Taxonomy" id="1745969"/>
    <lineage>
        <taxon>Eukaryota</taxon>
        <taxon>Fungi</taxon>
        <taxon>Dikarya</taxon>
        <taxon>Basidiomycota</taxon>
        <taxon>Agaricomycotina</taxon>
        <taxon>Agaricomycetes</taxon>
        <taxon>Agaricomycetidae</taxon>
        <taxon>Agaricales</taxon>
        <taxon>Marasmiineae</taxon>
        <taxon>Mycenaceae</taxon>
        <taxon>Mycena</taxon>
    </lineage>
</organism>